<protein>
    <submittedName>
        <fullName evidence="1">Uncharacterized protein</fullName>
    </submittedName>
</protein>
<dbReference type="AlphaFoldDB" id="A0A8A1LN65"/>
<name>A0A8A1LN65_AJEC8</name>
<sequence length="92" mass="11161">MPFCMQQRWIWYQHQHQHRHQHQYQYQYRPGIHHTPFHYGHGLLSEFKNSEARNLESYTPKLSVLSLPLHRLLRATISPALVGSWAIHIYPY</sequence>
<accession>A0A8A1LN65</accession>
<reference evidence="1" key="1">
    <citation type="submission" date="2021-01" db="EMBL/GenBank/DDBJ databases">
        <title>Chromosome-level genome assembly of a human fungal pathogen reveals clustering of transcriptionally co-regulated genes.</title>
        <authorList>
            <person name="Voorhies M."/>
            <person name="Cohen S."/>
            <person name="Shea T.P."/>
            <person name="Petrus S."/>
            <person name="Munoz J.F."/>
            <person name="Poplawski S."/>
            <person name="Goldman W.E."/>
            <person name="Michael T."/>
            <person name="Cuomo C.A."/>
            <person name="Sil A."/>
            <person name="Beyhan S."/>
        </authorList>
    </citation>
    <scope>NUCLEOTIDE SEQUENCE</scope>
    <source>
        <strain evidence="1">H88</strain>
    </source>
</reference>
<proteinExistence type="predicted"/>
<evidence type="ECO:0000313" key="1">
    <source>
        <dbReference type="EMBL" id="QSS53442.1"/>
    </source>
</evidence>
<dbReference type="Proteomes" id="UP000663419">
    <property type="component" value="Chromosome 3"/>
</dbReference>
<dbReference type="EMBL" id="CP069104">
    <property type="protein sequence ID" value="QSS53442.1"/>
    <property type="molecule type" value="Genomic_DNA"/>
</dbReference>
<organism evidence="1 2">
    <name type="scientific">Ajellomyces capsulatus (strain H88)</name>
    <name type="common">Darling's disease fungus</name>
    <name type="synonym">Histoplasma capsulatum</name>
    <dbReference type="NCBI Taxonomy" id="544711"/>
    <lineage>
        <taxon>Eukaryota</taxon>
        <taxon>Fungi</taxon>
        <taxon>Dikarya</taxon>
        <taxon>Ascomycota</taxon>
        <taxon>Pezizomycotina</taxon>
        <taxon>Eurotiomycetes</taxon>
        <taxon>Eurotiomycetidae</taxon>
        <taxon>Onygenales</taxon>
        <taxon>Ajellomycetaceae</taxon>
        <taxon>Histoplasma</taxon>
    </lineage>
</organism>
<evidence type="ECO:0000313" key="2">
    <source>
        <dbReference type="Proteomes" id="UP000663419"/>
    </source>
</evidence>
<dbReference type="VEuPathDB" id="FungiDB:I7I53_00706"/>
<gene>
    <name evidence="1" type="ORF">I7I53_00706</name>
</gene>